<sequence>MGQGLSGAKSKLSGVLGGKGSDPSGAAAASGGSKEPVEGQYTVQEALKLQQALKAAFAEEQFQKLLKLAQERHPYRGQRGHSDQAAFTLQLQSLLLHVYRTVLPQSPWCLQPGWEGYREMMLRMTVASEDPRVIQAREDINRLLGLPRHTVIQPPAAEPVFVETPDGSGRHQGLFGAPLKRDADGDFAHEFWEEDKEGHLVLVAPNNAAGG</sequence>
<dbReference type="OrthoDB" id="427683at2759"/>
<evidence type="ECO:0000256" key="1">
    <source>
        <dbReference type="SAM" id="MobiDB-lite"/>
    </source>
</evidence>
<name>A0A812WKI8_SYMPI</name>
<dbReference type="AlphaFoldDB" id="A0A812WKI8"/>
<proteinExistence type="predicted"/>
<organism evidence="2 3">
    <name type="scientific">Symbiodinium pilosum</name>
    <name type="common">Dinoflagellate</name>
    <dbReference type="NCBI Taxonomy" id="2952"/>
    <lineage>
        <taxon>Eukaryota</taxon>
        <taxon>Sar</taxon>
        <taxon>Alveolata</taxon>
        <taxon>Dinophyceae</taxon>
        <taxon>Suessiales</taxon>
        <taxon>Symbiodiniaceae</taxon>
        <taxon>Symbiodinium</taxon>
    </lineage>
</organism>
<feature type="compositionally biased region" description="Low complexity" evidence="1">
    <location>
        <begin position="21"/>
        <end position="33"/>
    </location>
</feature>
<dbReference type="Proteomes" id="UP000649617">
    <property type="component" value="Unassembled WGS sequence"/>
</dbReference>
<evidence type="ECO:0000313" key="2">
    <source>
        <dbReference type="EMBL" id="CAE7688741.1"/>
    </source>
</evidence>
<keyword evidence="3" id="KW-1185">Reference proteome</keyword>
<dbReference type="EMBL" id="CAJNIZ010044434">
    <property type="protein sequence ID" value="CAE7688741.1"/>
    <property type="molecule type" value="Genomic_DNA"/>
</dbReference>
<protein>
    <submittedName>
        <fullName evidence="2">Uncharacterized protein</fullName>
    </submittedName>
</protein>
<feature type="compositionally biased region" description="Low complexity" evidence="1">
    <location>
        <begin position="1"/>
        <end position="14"/>
    </location>
</feature>
<reference evidence="2" key="1">
    <citation type="submission" date="2021-02" db="EMBL/GenBank/DDBJ databases">
        <authorList>
            <person name="Dougan E. K."/>
            <person name="Rhodes N."/>
            <person name="Thang M."/>
            <person name="Chan C."/>
        </authorList>
    </citation>
    <scope>NUCLEOTIDE SEQUENCE</scope>
</reference>
<evidence type="ECO:0000313" key="3">
    <source>
        <dbReference type="Proteomes" id="UP000649617"/>
    </source>
</evidence>
<comment type="caution">
    <text evidence="2">The sequence shown here is derived from an EMBL/GenBank/DDBJ whole genome shotgun (WGS) entry which is preliminary data.</text>
</comment>
<gene>
    <name evidence="2" type="ORF">SPIL2461_LOCUS19277</name>
</gene>
<accession>A0A812WKI8</accession>
<feature type="region of interest" description="Disordered" evidence="1">
    <location>
        <begin position="1"/>
        <end position="35"/>
    </location>
</feature>